<evidence type="ECO:0000256" key="5">
    <source>
        <dbReference type="SAM" id="MobiDB-lite"/>
    </source>
</evidence>
<dbReference type="Pfam" id="PF00855">
    <property type="entry name" value="PWWP"/>
    <property type="match status" value="1"/>
</dbReference>
<dbReference type="InterPro" id="IPR035441">
    <property type="entry name" value="TFIIS/LEDGF_dom_sf"/>
</dbReference>
<gene>
    <name evidence="7" type="ORF">WA026_003760</name>
</gene>
<dbReference type="GO" id="GO:0005634">
    <property type="term" value="C:nucleus"/>
    <property type="evidence" value="ECO:0007669"/>
    <property type="project" value="UniProtKB-SubCell"/>
</dbReference>
<dbReference type="AlphaFoldDB" id="A0AAW1UHV1"/>
<keyword evidence="3" id="KW-0175">Coiled coil</keyword>
<evidence type="ECO:0000256" key="4">
    <source>
        <dbReference type="ARBA" id="ARBA00023242"/>
    </source>
</evidence>
<dbReference type="Proteomes" id="UP001431783">
    <property type="component" value="Unassembled WGS sequence"/>
</dbReference>
<keyword evidence="8" id="KW-1185">Reference proteome</keyword>
<name>A0AAW1UHV1_9CUCU</name>
<dbReference type="SUPFAM" id="SSF63748">
    <property type="entry name" value="Tudor/PWWP/MBT"/>
    <property type="match status" value="1"/>
</dbReference>
<feature type="compositionally biased region" description="Polar residues" evidence="5">
    <location>
        <begin position="143"/>
        <end position="160"/>
    </location>
</feature>
<dbReference type="InterPro" id="IPR021567">
    <property type="entry name" value="LEDGF_IBD"/>
</dbReference>
<dbReference type="Gene3D" id="1.20.930.10">
    <property type="entry name" value="Conserved domain common to transcription factors TFIIS, elongin A, CRSP70"/>
    <property type="match status" value="1"/>
</dbReference>
<comment type="caution">
    <text evidence="7">The sequence shown here is derived from an EMBL/GenBank/DDBJ whole genome shotgun (WGS) entry which is preliminary data.</text>
</comment>
<evidence type="ECO:0000256" key="1">
    <source>
        <dbReference type="ARBA" id="ARBA00004123"/>
    </source>
</evidence>
<protein>
    <recommendedName>
        <fullName evidence="6">PWWP domain-containing protein</fullName>
    </recommendedName>
</protein>
<dbReference type="Gene3D" id="2.30.30.140">
    <property type="match status" value="1"/>
</dbReference>
<feature type="compositionally biased region" description="Basic and acidic residues" evidence="5">
    <location>
        <begin position="161"/>
        <end position="179"/>
    </location>
</feature>
<keyword evidence="4" id="KW-0539">Nucleus</keyword>
<dbReference type="PANTHER" id="PTHR12550">
    <property type="entry name" value="HEPATOMA-DERIVED GROWTH FACTOR-RELATED"/>
    <property type="match status" value="1"/>
</dbReference>
<dbReference type="InterPro" id="IPR036218">
    <property type="entry name" value="HIVI-bd_sf"/>
</dbReference>
<evidence type="ECO:0000256" key="3">
    <source>
        <dbReference type="ARBA" id="ARBA00023054"/>
    </source>
</evidence>
<organism evidence="7 8">
    <name type="scientific">Henosepilachna vigintioctopunctata</name>
    <dbReference type="NCBI Taxonomy" id="420089"/>
    <lineage>
        <taxon>Eukaryota</taxon>
        <taxon>Metazoa</taxon>
        <taxon>Ecdysozoa</taxon>
        <taxon>Arthropoda</taxon>
        <taxon>Hexapoda</taxon>
        <taxon>Insecta</taxon>
        <taxon>Pterygota</taxon>
        <taxon>Neoptera</taxon>
        <taxon>Endopterygota</taxon>
        <taxon>Coleoptera</taxon>
        <taxon>Polyphaga</taxon>
        <taxon>Cucujiformia</taxon>
        <taxon>Coccinelloidea</taxon>
        <taxon>Coccinellidae</taxon>
        <taxon>Epilachninae</taxon>
        <taxon>Epilachnini</taxon>
        <taxon>Henosepilachna</taxon>
    </lineage>
</organism>
<dbReference type="SMART" id="SM00293">
    <property type="entry name" value="PWWP"/>
    <property type="match status" value="1"/>
</dbReference>
<evidence type="ECO:0000256" key="2">
    <source>
        <dbReference type="ARBA" id="ARBA00005309"/>
    </source>
</evidence>
<evidence type="ECO:0000313" key="7">
    <source>
        <dbReference type="EMBL" id="KAK9878939.1"/>
    </source>
</evidence>
<comment type="similarity">
    <text evidence="2">Belongs to the HDGF family.</text>
</comment>
<dbReference type="PROSITE" id="PS50812">
    <property type="entry name" value="PWWP"/>
    <property type="match status" value="1"/>
</dbReference>
<feature type="compositionally biased region" description="Polar residues" evidence="5">
    <location>
        <begin position="99"/>
        <end position="113"/>
    </location>
</feature>
<feature type="domain" description="PWWP" evidence="6">
    <location>
        <begin position="9"/>
        <end position="59"/>
    </location>
</feature>
<evidence type="ECO:0000313" key="8">
    <source>
        <dbReference type="Proteomes" id="UP001431783"/>
    </source>
</evidence>
<dbReference type="InterPro" id="IPR000313">
    <property type="entry name" value="PWWP_dom"/>
</dbReference>
<dbReference type="PANTHER" id="PTHR12550:SF70">
    <property type="entry name" value="JIL-1 ANCHORING AND STABILIZING PROTEIN, ISOFORM A"/>
    <property type="match status" value="1"/>
</dbReference>
<reference evidence="7 8" key="1">
    <citation type="submission" date="2023-03" db="EMBL/GenBank/DDBJ databases">
        <title>Genome insight into feeding habits of ladybird beetles.</title>
        <authorList>
            <person name="Li H.-S."/>
            <person name="Huang Y.-H."/>
            <person name="Pang H."/>
        </authorList>
    </citation>
    <scope>NUCLEOTIDE SEQUENCE [LARGE SCALE GENOMIC DNA]</scope>
    <source>
        <strain evidence="7">SYSU_2023b</strain>
        <tissue evidence="7">Whole body</tissue>
    </source>
</reference>
<feature type="region of interest" description="Disordered" evidence="5">
    <location>
        <begin position="83"/>
        <end position="185"/>
    </location>
</feature>
<dbReference type="SUPFAM" id="SSF140576">
    <property type="entry name" value="HIV integrase-binding domain"/>
    <property type="match status" value="1"/>
</dbReference>
<comment type="subcellular location">
    <subcellularLocation>
        <location evidence="1">Nucleus</location>
    </subcellularLocation>
</comment>
<proteinExistence type="inferred from homology"/>
<dbReference type="Pfam" id="PF11467">
    <property type="entry name" value="LEDGF"/>
    <property type="match status" value="1"/>
</dbReference>
<evidence type="ECO:0000259" key="6">
    <source>
        <dbReference type="PROSITE" id="PS50812"/>
    </source>
</evidence>
<accession>A0AAW1UHV1</accession>
<dbReference type="CDD" id="cd05834">
    <property type="entry name" value="PWWP_HRP"/>
    <property type="match status" value="1"/>
</dbReference>
<dbReference type="EMBL" id="JARQZJ010000061">
    <property type="protein sequence ID" value="KAK9878939.1"/>
    <property type="molecule type" value="Genomic_DNA"/>
</dbReference>
<sequence length="550" mass="63270">MKGENRFNIGDKVFAKVKGYPFWPAIVLENNGKKYKVKFYGTGEIGQIKLEDMSYYSKNKHKFLKASKRKDFRDSIQEIEEAIKAAGTDGSPDYESDQMGDSISNDSISTNKNRGFPKKRKRSTSLSKSKDNSPAIKSKKVKMNTSINIARNLSPTSSLQNDEKNGSQVDLKKNEHDENSISESKIELNSSKKYHTEVEYDLDKVKKNTTHDKTLETERISTNKDLSDATNVQSITKVSSEDYTIKKELEAFIAFGEHVERQREIYSTLPVEERYDSELQNFPFFIQGKCIGIKLHSKWPLKSFSSEYERAIYDKNMSQCALETRKSFELDHLQTLSSKFIENLEINEDDVNTIFNEKLIAMKEKILEKLKIEGTMLQIDSKIKNCLSLHSADPEKAIALLEEMLTLNLNATMLKKHANVVDMVRRLRKYVGNLESWTMNDEEKNIFRKHAEVVKKTALKVYVKFMHIVGKPPGVDTFWDAFKTIATKFREETKDLSEGEFYVLTCEPHSRENFLNNYFIKDMSLCIPFQNNVTKDSDTDNKSQKSEGSS</sequence>